<dbReference type="Gene3D" id="3.40.50.1450">
    <property type="entry name" value="HybD-like"/>
    <property type="match status" value="1"/>
</dbReference>
<dbReference type="CDD" id="cd00518">
    <property type="entry name" value="H2MP"/>
    <property type="match status" value="1"/>
</dbReference>
<evidence type="ECO:0000256" key="3">
    <source>
        <dbReference type="ARBA" id="ARBA00022750"/>
    </source>
</evidence>
<evidence type="ECO:0000256" key="2">
    <source>
        <dbReference type="ARBA" id="ARBA00022670"/>
    </source>
</evidence>
<keyword evidence="3" id="KW-0064">Aspartyl protease</keyword>
<dbReference type="EMBL" id="CP027541">
    <property type="protein sequence ID" value="AWT54881.1"/>
    <property type="molecule type" value="Genomic_DNA"/>
</dbReference>
<dbReference type="PANTHER" id="PTHR30302:SF1">
    <property type="entry name" value="HYDROGENASE 2 MATURATION PROTEASE"/>
    <property type="match status" value="1"/>
</dbReference>
<dbReference type="GO" id="GO:0004190">
    <property type="term" value="F:aspartic-type endopeptidase activity"/>
    <property type="evidence" value="ECO:0007669"/>
    <property type="project" value="UniProtKB-KW"/>
</dbReference>
<dbReference type="NCBIfam" id="TIGR00072">
    <property type="entry name" value="hydrog_prot"/>
    <property type="match status" value="1"/>
</dbReference>
<evidence type="ECO:0000256" key="1">
    <source>
        <dbReference type="ARBA" id="ARBA00006814"/>
    </source>
</evidence>
<dbReference type="GO" id="GO:0008047">
    <property type="term" value="F:enzyme activator activity"/>
    <property type="evidence" value="ECO:0007669"/>
    <property type="project" value="InterPro"/>
</dbReference>
<dbReference type="Proteomes" id="UP000011200">
    <property type="component" value="Chromosome"/>
</dbReference>
<dbReference type="GeneID" id="93458665"/>
<dbReference type="AlphaFoldDB" id="A0A2U9PSX7"/>
<dbReference type="PANTHER" id="PTHR30302">
    <property type="entry name" value="HYDROGENASE 1 MATURATION PROTEASE"/>
    <property type="match status" value="1"/>
</dbReference>
<reference evidence="6" key="2">
    <citation type="submission" date="2018-03" db="EMBL/GenBank/DDBJ databases">
        <authorList>
            <person name="Derbyshire K."/>
            <person name="Gray T.A."/>
            <person name="Champion M."/>
        </authorList>
    </citation>
    <scope>NUCLEOTIDE SEQUENCE [LARGE SCALE GENOMIC DNA]</scope>
    <source>
        <strain evidence="6">MKD8</strain>
    </source>
</reference>
<protein>
    <submittedName>
        <fullName evidence="5">Peptidase M52, hydrogen uptake protein</fullName>
    </submittedName>
</protein>
<keyword evidence="2" id="KW-0645">Protease</keyword>
<dbReference type="Pfam" id="PF01750">
    <property type="entry name" value="HycI"/>
    <property type="match status" value="1"/>
</dbReference>
<dbReference type="RefSeq" id="WP_003895382.1">
    <property type="nucleotide sequence ID" value="NZ_CP027541.1"/>
</dbReference>
<dbReference type="SUPFAM" id="SSF53163">
    <property type="entry name" value="HybD-like"/>
    <property type="match status" value="1"/>
</dbReference>
<dbReference type="InterPro" id="IPR000671">
    <property type="entry name" value="Peptidase_A31"/>
</dbReference>
<keyword evidence="4" id="KW-0378">Hydrolase</keyword>
<name>A0A2U9PSX7_MYCSE</name>
<evidence type="ECO:0000313" key="5">
    <source>
        <dbReference type="EMBL" id="AWT54881.1"/>
    </source>
</evidence>
<dbReference type="PRINTS" id="PR00446">
    <property type="entry name" value="HYDRGNUPTAKE"/>
</dbReference>
<reference evidence="5 6" key="1">
    <citation type="journal article" date="2013" name="Genome Announc.">
        <title>Draft genome sequence of MKD8, a conjugal recipient Mycobacterium smegmatis strain.</title>
        <authorList>
            <person name="Gray T.A."/>
            <person name="Palumbo M.J."/>
            <person name="Derbyshire K.M."/>
        </authorList>
    </citation>
    <scope>NUCLEOTIDE SEQUENCE [LARGE SCALE GENOMIC DNA]</scope>
    <source>
        <strain evidence="5 6">MKD8</strain>
    </source>
</reference>
<comment type="similarity">
    <text evidence="1">Belongs to the peptidase A31 family.</text>
</comment>
<dbReference type="GO" id="GO:0016485">
    <property type="term" value="P:protein processing"/>
    <property type="evidence" value="ECO:0007669"/>
    <property type="project" value="TreeGrafter"/>
</dbReference>
<accession>A0A2U9PSX7</accession>
<proteinExistence type="inferred from homology"/>
<organism evidence="5 6">
    <name type="scientific">Mycolicibacterium smegmatis (strain MKD8)</name>
    <name type="common">Mycobacterium smegmatis</name>
    <dbReference type="NCBI Taxonomy" id="1214915"/>
    <lineage>
        <taxon>Bacteria</taxon>
        <taxon>Bacillati</taxon>
        <taxon>Actinomycetota</taxon>
        <taxon>Actinomycetes</taxon>
        <taxon>Mycobacteriales</taxon>
        <taxon>Mycobacteriaceae</taxon>
        <taxon>Mycolicibacterium</taxon>
    </lineage>
</organism>
<evidence type="ECO:0000256" key="4">
    <source>
        <dbReference type="ARBA" id="ARBA00022801"/>
    </source>
</evidence>
<sequence length="155" mass="15765">MTVLVIGIGNEARRDDGVGIAAVHEIAQRRLPGVEAMVTSGDPGELLDAWAGVPTVIAVDAAVSPSATPGTVRRWTPADLPRDLGGVSSHALGLAGAYRLGEALGQSPGRLIVLTVDVVDVGYGFGMTDAVAGAVPDVVAVILREAGLHEAVRDV</sequence>
<gene>
    <name evidence="5" type="ORF">D806_039150</name>
</gene>
<dbReference type="InterPro" id="IPR023430">
    <property type="entry name" value="Pept_HybD-like_dom_sf"/>
</dbReference>
<evidence type="ECO:0000313" key="6">
    <source>
        <dbReference type="Proteomes" id="UP000011200"/>
    </source>
</evidence>